<dbReference type="RefSeq" id="WP_147800004.1">
    <property type="nucleotide sequence ID" value="NZ_VPFL01000012.1"/>
</dbReference>
<dbReference type="SUPFAM" id="SSF52540">
    <property type="entry name" value="P-loop containing nucleoside triphosphate hydrolases"/>
    <property type="match status" value="1"/>
</dbReference>
<evidence type="ECO:0000259" key="7">
    <source>
        <dbReference type="Pfam" id="PF12696"/>
    </source>
</evidence>
<dbReference type="AlphaFoldDB" id="A0A5C7EX28"/>
<keyword evidence="9" id="KW-1185">Reference proteome</keyword>
<evidence type="ECO:0000256" key="4">
    <source>
        <dbReference type="ARBA" id="ARBA00022989"/>
    </source>
</evidence>
<comment type="caution">
    <text evidence="8">The sequence shown here is derived from an EMBL/GenBank/DDBJ whole genome shotgun (WGS) entry which is preliminary data.</text>
</comment>
<evidence type="ECO:0000256" key="3">
    <source>
        <dbReference type="ARBA" id="ARBA00022692"/>
    </source>
</evidence>
<dbReference type="Gene3D" id="3.40.50.300">
    <property type="entry name" value="P-loop containing nucleotide triphosphate hydrolases"/>
    <property type="match status" value="2"/>
</dbReference>
<protein>
    <submittedName>
        <fullName evidence="8">Conjugative transfer system coupling protein TraD</fullName>
    </submittedName>
</protein>
<dbReference type="PANTHER" id="PTHR37937:SF1">
    <property type="entry name" value="CONJUGATIVE TRANSFER: DNA TRANSPORT"/>
    <property type="match status" value="1"/>
</dbReference>
<evidence type="ECO:0000256" key="1">
    <source>
        <dbReference type="ARBA" id="ARBA00004651"/>
    </source>
</evidence>
<dbReference type="CDD" id="cd01127">
    <property type="entry name" value="TrwB_TraG_TraD_VirD4"/>
    <property type="match status" value="2"/>
</dbReference>
<evidence type="ECO:0000259" key="6">
    <source>
        <dbReference type="Pfam" id="PF01935"/>
    </source>
</evidence>
<dbReference type="InParanoid" id="A0A5C7EX28"/>
<evidence type="ECO:0000256" key="2">
    <source>
        <dbReference type="ARBA" id="ARBA00022475"/>
    </source>
</evidence>
<dbReference type="Pfam" id="PF01935">
    <property type="entry name" value="DUF87"/>
    <property type="match status" value="1"/>
</dbReference>
<name>A0A5C7EX28_9PROT</name>
<dbReference type="Pfam" id="PF12696">
    <property type="entry name" value="TraG-D_C"/>
    <property type="match status" value="1"/>
</dbReference>
<dbReference type="InterPro" id="IPR032689">
    <property type="entry name" value="TraG-D_C"/>
</dbReference>
<gene>
    <name evidence="8" type="primary">traD</name>
    <name evidence="8" type="ORF">FR698_09705</name>
</gene>
<keyword evidence="4" id="KW-1133">Transmembrane helix</keyword>
<feature type="domain" description="TraD/TraG TraM recognition site" evidence="7">
    <location>
        <begin position="468"/>
        <end position="595"/>
    </location>
</feature>
<dbReference type="EMBL" id="VPFL01000012">
    <property type="protein sequence ID" value="TXF11605.1"/>
    <property type="molecule type" value="Genomic_DNA"/>
</dbReference>
<organism evidence="8 9">
    <name type="scientific">Pelomicrobium methylotrophicum</name>
    <dbReference type="NCBI Taxonomy" id="2602750"/>
    <lineage>
        <taxon>Bacteria</taxon>
        <taxon>Pseudomonadati</taxon>
        <taxon>Pseudomonadota</taxon>
        <taxon>Hydrogenophilia</taxon>
        <taxon>Hydrogenophilia incertae sedis</taxon>
        <taxon>Pelomicrobium</taxon>
    </lineage>
</organism>
<keyword evidence="5" id="KW-0472">Membrane</keyword>
<evidence type="ECO:0000313" key="8">
    <source>
        <dbReference type="EMBL" id="TXF11605.1"/>
    </source>
</evidence>
<dbReference type="InterPro" id="IPR002789">
    <property type="entry name" value="HerA_central"/>
</dbReference>
<dbReference type="OrthoDB" id="7817736at2"/>
<dbReference type="GO" id="GO:0005886">
    <property type="term" value="C:plasma membrane"/>
    <property type="evidence" value="ECO:0007669"/>
    <property type="project" value="UniProtKB-SubCell"/>
</dbReference>
<proteinExistence type="predicted"/>
<dbReference type="PANTHER" id="PTHR37937">
    <property type="entry name" value="CONJUGATIVE TRANSFER: DNA TRANSPORT"/>
    <property type="match status" value="1"/>
</dbReference>
<dbReference type="InterPro" id="IPR051539">
    <property type="entry name" value="T4SS-coupling_protein"/>
</dbReference>
<dbReference type="Proteomes" id="UP000321201">
    <property type="component" value="Unassembled WGS sequence"/>
</dbReference>
<feature type="domain" description="Helicase HerA central" evidence="6">
    <location>
        <begin position="156"/>
        <end position="206"/>
    </location>
</feature>
<dbReference type="NCBIfam" id="TIGR03743">
    <property type="entry name" value="SXT_TraD"/>
    <property type="match status" value="1"/>
</dbReference>
<accession>A0A5C7EX28</accession>
<keyword evidence="2" id="KW-1003">Cell membrane</keyword>
<evidence type="ECO:0000256" key="5">
    <source>
        <dbReference type="ARBA" id="ARBA00023136"/>
    </source>
</evidence>
<comment type="subcellular location">
    <subcellularLocation>
        <location evidence="1">Cell membrane</location>
        <topology evidence="1">Multi-pass membrane protein</topology>
    </subcellularLocation>
</comment>
<keyword evidence="3" id="KW-0812">Transmembrane</keyword>
<dbReference type="InterPro" id="IPR027417">
    <property type="entry name" value="P-loop_NTPase"/>
</dbReference>
<evidence type="ECO:0000313" key="9">
    <source>
        <dbReference type="Proteomes" id="UP000321201"/>
    </source>
</evidence>
<dbReference type="InterPro" id="IPR022458">
    <property type="entry name" value="Conjugative_coupling_TraG/TraD"/>
</dbReference>
<sequence>MSENRFGALWRPLFEARAAAAWWLSALLIAVSAAPFRWAWALAAAAFGAVRAWQAAGILRTRLALGVQRLQFVRTKQLESKVSKALSSGRFWLGWGFEWKPAHTQIASEIMTRNPYDAAVPAWAPGWLLRMLAPKDTVIDTAAIGASWIHGLSPSEDPVYLPIPAMAGHVLIIGTTRSGKTRLYEILVTHAIRSGAPVIVIDPKGDRDLEARMRKESSACGREFLYFHPASPSRSVRINPLKSFNHSTEIATRIAQLLPSESPGGDPFTQFAWYTINHVVQGMLMASERPDLKRIRTYVRDGVAPLLERCMDIHFRPIYGHDWDGKLAPYLEKAPSRTHAMVSLYRDTKSRTGLGNEAIEGLISTFEHDKEHFGKMILSLLPLLDMLCAGEIGDMLSPAHGDLDDPRDTYDMERIVSGRKVLYVGLDSLSNKIVGSAVGSMLLADLSAVAGAIYNFGNPSGAPGANNIYVFVDEAAEVVNDQFIQVLNKAGGAGFKAFIAMQTLADLEARLGKKSKSLQTLGNTNTLICLRVRDFETAEWVSDMMGKTVTKTVSISHSIGTETEASLVEFRGNVSRSMQEKQTQLVPPEIMLRLPNLQYFAVMPDGRIVKGRLPLIKDEPQAV</sequence>
<reference evidence="8 9" key="1">
    <citation type="submission" date="2019-08" db="EMBL/GenBank/DDBJ databases">
        <title>Pelomicrobium methylotrophicum gen. nov., sp. nov. a moderately thermophilic, facultatively anaerobic, lithoautotrophic and methylotrophic bacterium isolated from a terrestrial mud volcano.</title>
        <authorList>
            <person name="Slobodkina G.B."/>
            <person name="Merkel A.Y."/>
            <person name="Slobodkin A.I."/>
        </authorList>
    </citation>
    <scope>NUCLEOTIDE SEQUENCE [LARGE SCALE GENOMIC DNA]</scope>
    <source>
        <strain evidence="8 9">SM250</strain>
    </source>
</reference>